<geneLocation type="plasmid" evidence="12">
    <name>pLSe</name>
</geneLocation>
<keyword evidence="8 12" id="KW-0496">Mitochondrion</keyword>
<evidence type="ECO:0000256" key="4">
    <source>
        <dbReference type="ARBA" id="ARBA00022695"/>
    </source>
</evidence>
<dbReference type="InterPro" id="IPR015833">
    <property type="entry name" value="DNA-dir_DNA_pol_B_mt_lin_plsmd"/>
</dbReference>
<evidence type="ECO:0000256" key="9">
    <source>
        <dbReference type="ARBA" id="ARBA00049244"/>
    </source>
</evidence>
<dbReference type="SMART" id="SM00486">
    <property type="entry name" value="POLBc"/>
    <property type="match status" value="1"/>
</dbReference>
<keyword evidence="4 10" id="KW-0548">Nucleotidyltransferase</keyword>
<organism evidence="12">
    <name type="scientific">Lyophyllum semitale</name>
    <dbReference type="NCBI Taxonomy" id="71895"/>
    <lineage>
        <taxon>Eukaryota</taxon>
        <taxon>Fungi</taxon>
        <taxon>Dikarya</taxon>
        <taxon>Basidiomycota</taxon>
        <taxon>Agaricomycotina</taxon>
        <taxon>Agaricomycetes</taxon>
        <taxon>Agaricomycetidae</taxon>
        <taxon>Agaricales</taxon>
        <taxon>Tricholomatineae</taxon>
        <taxon>Lyophyllaceae</taxon>
        <taxon>Lyophyllum</taxon>
    </lineage>
</organism>
<proteinExistence type="inferred from homology"/>
<evidence type="ECO:0000256" key="1">
    <source>
        <dbReference type="ARBA" id="ARBA00004173"/>
    </source>
</evidence>
<evidence type="ECO:0000256" key="7">
    <source>
        <dbReference type="ARBA" id="ARBA00023125"/>
    </source>
</evidence>
<dbReference type="EMBL" id="MW874135">
    <property type="protein sequence ID" value="QWO71399.1"/>
    <property type="molecule type" value="Genomic_DNA"/>
</dbReference>
<keyword evidence="5 10" id="KW-0235">DNA replication</keyword>
<dbReference type="Gene3D" id="3.30.420.10">
    <property type="entry name" value="Ribonuclease H-like superfamily/Ribonuclease H"/>
    <property type="match status" value="1"/>
</dbReference>
<dbReference type="InterPro" id="IPR012337">
    <property type="entry name" value="RNaseH-like_sf"/>
</dbReference>
<evidence type="ECO:0000256" key="10">
    <source>
        <dbReference type="RuleBase" id="RU000442"/>
    </source>
</evidence>
<dbReference type="GO" id="GO:0003887">
    <property type="term" value="F:DNA-directed DNA polymerase activity"/>
    <property type="evidence" value="ECO:0007669"/>
    <property type="project" value="UniProtKB-KW"/>
</dbReference>
<dbReference type="SUPFAM" id="SSF53098">
    <property type="entry name" value="Ribonuclease H-like"/>
    <property type="match status" value="1"/>
</dbReference>
<evidence type="ECO:0000256" key="8">
    <source>
        <dbReference type="ARBA" id="ARBA00023128"/>
    </source>
</evidence>
<dbReference type="Pfam" id="PF03175">
    <property type="entry name" value="DNA_pol_B_2"/>
    <property type="match status" value="1"/>
</dbReference>
<comment type="similarity">
    <text evidence="2 10">Belongs to the DNA polymerase type-B family.</text>
</comment>
<comment type="subcellular location">
    <subcellularLocation>
        <location evidence="1">Mitochondrion</location>
    </subcellularLocation>
</comment>
<dbReference type="InterPro" id="IPR043502">
    <property type="entry name" value="DNA/RNA_pol_sf"/>
</dbReference>
<evidence type="ECO:0000256" key="6">
    <source>
        <dbReference type="ARBA" id="ARBA00022932"/>
    </source>
</evidence>
<dbReference type="Gene3D" id="3.90.1600.10">
    <property type="entry name" value="Palm domain of DNA polymerase"/>
    <property type="match status" value="2"/>
</dbReference>
<dbReference type="InterPro" id="IPR004868">
    <property type="entry name" value="DNA-dir_DNA_pol_B_mt/vir"/>
</dbReference>
<dbReference type="PANTHER" id="PTHR33568">
    <property type="entry name" value="DNA POLYMERASE"/>
    <property type="match status" value="1"/>
</dbReference>
<evidence type="ECO:0000313" key="12">
    <source>
        <dbReference type="EMBL" id="QWO71399.1"/>
    </source>
</evidence>
<accession>A0A8H2S9U7</accession>
<keyword evidence="6 10" id="KW-0239">DNA-directed DNA polymerase</keyword>
<feature type="domain" description="DNA-directed DNA polymerase family B mitochondria/virus" evidence="11">
    <location>
        <begin position="311"/>
        <end position="747"/>
    </location>
</feature>
<geneLocation type="mitochondrion" evidence="12"/>
<dbReference type="PIRSF" id="PIRSF006517">
    <property type="entry name" value="DPol_mt_plasmid"/>
    <property type="match status" value="1"/>
</dbReference>
<dbReference type="SUPFAM" id="SSF56672">
    <property type="entry name" value="DNA/RNA polymerases"/>
    <property type="match status" value="1"/>
</dbReference>
<reference evidence="12" key="1">
    <citation type="submission" date="2021-04" db="EMBL/GenBank/DDBJ databases">
        <title>Transfer of mitochondrial tRNA genes to linear plasmids in fungi facilitates loss of such genes from mitochondrial DNA.</title>
        <authorList>
            <person name="Nieuwenhuis M."/>
            <person name="Groeneveld J."/>
            <person name="Aanen D.K."/>
        </authorList>
    </citation>
    <scope>NUCLEOTIDE SEQUENCE</scope>
    <source>
        <plasmid evidence="12">pLSe</plasmid>
    </source>
</reference>
<keyword evidence="12" id="KW-0614">Plasmid</keyword>
<dbReference type="PRINTS" id="PR00106">
    <property type="entry name" value="DNAPOLB"/>
</dbReference>
<dbReference type="EC" id="2.7.7.7" evidence="10"/>
<dbReference type="PANTHER" id="PTHR33568:SF3">
    <property type="entry name" value="DNA-DIRECTED DNA POLYMERASE"/>
    <property type="match status" value="1"/>
</dbReference>
<dbReference type="GO" id="GO:0005739">
    <property type="term" value="C:mitochondrion"/>
    <property type="evidence" value="ECO:0007669"/>
    <property type="project" value="UniProtKB-SubCell"/>
</dbReference>
<name>A0A8H2S9U7_9AGAR</name>
<keyword evidence="7 10" id="KW-0238">DNA-binding</keyword>
<protein>
    <recommendedName>
        <fullName evidence="10">DNA polymerase</fullName>
        <ecNumber evidence="10">2.7.7.7</ecNumber>
    </recommendedName>
</protein>
<dbReference type="GO" id="GO:0006260">
    <property type="term" value="P:DNA replication"/>
    <property type="evidence" value="ECO:0007669"/>
    <property type="project" value="UniProtKB-KW"/>
</dbReference>
<keyword evidence="3 10" id="KW-0808">Transferase</keyword>
<dbReference type="GO" id="GO:0000166">
    <property type="term" value="F:nucleotide binding"/>
    <property type="evidence" value="ECO:0007669"/>
    <property type="project" value="InterPro"/>
</dbReference>
<sequence length="891" mass="104836">MKTNNKQILYNKWLNYSVEFNNIILNSSDITNSLTQFWNDVMLQIDKNKVILIQFKIKNSVGEYNSISYVQRVENDEYKLNELIKYFHEFWSLKLEDYYMIKVSSIIYKYKILNIDNLKDSKDSKFKISKLNSHKNIIQEKQPSFKFSGFNLPATMDITKWGACHFYNNYKNAIVYKTKSKSEYVISLFDNYQIVELKIENHTIISFKDSMIDANNLTIFKREIKDQEYFFENGSIILKTIKRKTPYLTKVKRSAGRSINFITMDLETRNINGVMNPYCVSIYDGKEIITFYLTDFKDYTEMLESAILTLMKRKYNGYRVYLHNFSNFDGIFLIRVLSKLSDNIKPIIRDNKIIDLKFNFACYTLFFRDSYLLLPSSLEKLAKSFNVDNKSIFPYLFVNDSNISLDYEGPIPSFKYFINISKERYNEYCMNFSDKNWDLREETIKYCNQDVISLYQIISKFSKEIFELFRLDILKYPTLSSLSFAIFRSKFLKDSKIPLITGKIFNDIKKAYTGGIVDVFKPYGENIYHYDINSLYPYIMKNFPMPIGTVKYFDGDITAVEDKPFGIFDVEVNTPKNLNFPLLQTRIKTESGFRTISPLGNWKNTYLSSEIYKAMEYGYSFKILRGYTFDQGFIFTEFVDFLYEIKVKNEKDTPNYTIAKLLLNSLYGRFGMNPEVENHVIIENNKSYEYFNKFVITDVLDLQNGKEILTYLDNKPDNDEYLTMNISIPIAVTVTSLARLYMYQFKTMNNLTLFYTDTDSIDIDKPLNPNLVGKELGKMKLEFLFKKAVFLAPKVYAGIISDDQEKVVVKGLKTSPSFKDLLSLLKKNTKLTIPQDKWYKNISKGNIQIKEEVYNLRVTANKRELVYDEKNNFIDTKPFILQDGKIMNMNK</sequence>
<dbReference type="AlphaFoldDB" id="A0A8H2S9U7"/>
<dbReference type="InterPro" id="IPR036397">
    <property type="entry name" value="RNaseH_sf"/>
</dbReference>
<gene>
    <name evidence="12" type="primary">dpo</name>
</gene>
<dbReference type="GO" id="GO:0003677">
    <property type="term" value="F:DNA binding"/>
    <property type="evidence" value="ECO:0007669"/>
    <property type="project" value="UniProtKB-KW"/>
</dbReference>
<dbReference type="PROSITE" id="PS00116">
    <property type="entry name" value="DNA_POLYMERASE_B"/>
    <property type="match status" value="1"/>
</dbReference>
<evidence type="ECO:0000256" key="5">
    <source>
        <dbReference type="ARBA" id="ARBA00022705"/>
    </source>
</evidence>
<dbReference type="InterPro" id="IPR023211">
    <property type="entry name" value="DNA_pol_palm_dom_sf"/>
</dbReference>
<dbReference type="InterPro" id="IPR017964">
    <property type="entry name" value="DNA-dir_DNA_pol_B_CS"/>
</dbReference>
<evidence type="ECO:0000256" key="2">
    <source>
        <dbReference type="ARBA" id="ARBA00005755"/>
    </source>
</evidence>
<evidence type="ECO:0000256" key="3">
    <source>
        <dbReference type="ARBA" id="ARBA00022679"/>
    </source>
</evidence>
<comment type="catalytic activity">
    <reaction evidence="9 10">
        <text>DNA(n) + a 2'-deoxyribonucleoside 5'-triphosphate = DNA(n+1) + diphosphate</text>
        <dbReference type="Rhea" id="RHEA:22508"/>
        <dbReference type="Rhea" id="RHEA-COMP:17339"/>
        <dbReference type="Rhea" id="RHEA-COMP:17340"/>
        <dbReference type="ChEBI" id="CHEBI:33019"/>
        <dbReference type="ChEBI" id="CHEBI:61560"/>
        <dbReference type="ChEBI" id="CHEBI:173112"/>
        <dbReference type="EC" id="2.7.7.7"/>
    </reaction>
</comment>
<evidence type="ECO:0000259" key="11">
    <source>
        <dbReference type="Pfam" id="PF03175"/>
    </source>
</evidence>
<dbReference type="InterPro" id="IPR006172">
    <property type="entry name" value="DNA-dir_DNA_pol_B"/>
</dbReference>